<sequence>MRNQEEEKIEEKKEADVGPAKSGVIDGQKTSSARDPEPKQSVSSQEREENPKSYCINEFKEYITEIPFPIKEKTGIMKQFLSGVEKLFAIVKSSIRKAILWISRKNLRDEEKV</sequence>
<name>I6ZUJ6_ENCRO</name>
<feature type="region of interest" description="Disordered" evidence="1">
    <location>
        <begin position="1"/>
        <end position="53"/>
    </location>
</feature>
<dbReference type="KEGG" id="ero:EROM_071150"/>
<evidence type="ECO:0000313" key="3">
    <source>
        <dbReference type="Proteomes" id="UP000010094"/>
    </source>
</evidence>
<dbReference type="VEuPathDB" id="MicrosporidiaDB:EROM_071150"/>
<dbReference type="Proteomes" id="UP000010094">
    <property type="component" value="Chromosome VII"/>
</dbReference>
<evidence type="ECO:0000313" key="2">
    <source>
        <dbReference type="EMBL" id="AFN83366.1"/>
    </source>
</evidence>
<accession>I6ZUJ6</accession>
<reference evidence="2 3" key="1">
    <citation type="journal article" date="2012" name="Proc. Natl. Acad. Sci. U.S.A.">
        <title>Gain and loss of multiple functionally related, horizontally transferred genes in the reduced genomes of two microsporidian parasites.</title>
        <authorList>
            <person name="Pombert J.-F."/>
            <person name="Selman M."/>
            <person name="Burki F."/>
            <person name="Bardell F.T."/>
            <person name="Farinelli L."/>
            <person name="Solter L.F."/>
            <person name="Whitman D.W."/>
            <person name="Weiss L.M."/>
            <person name="Corradi N."/>
            <person name="Keeling P.J."/>
        </authorList>
    </citation>
    <scope>NUCLEOTIDE SEQUENCE [LARGE SCALE GENOMIC DNA]</scope>
    <source>
        <strain evidence="2 3">SJ-2008</strain>
    </source>
</reference>
<evidence type="ECO:0000256" key="1">
    <source>
        <dbReference type="SAM" id="MobiDB-lite"/>
    </source>
</evidence>
<gene>
    <name evidence="2" type="ordered locus">EROM_071150</name>
</gene>
<dbReference type="OrthoDB" id="10433024at2759"/>
<feature type="compositionally biased region" description="Basic and acidic residues" evidence="1">
    <location>
        <begin position="1"/>
        <end position="16"/>
    </location>
</feature>
<dbReference type="HOGENOM" id="CLU_170488_0_0_1"/>
<dbReference type="GeneID" id="20521675"/>
<protein>
    <submittedName>
        <fullName evidence="2">Uncharacterized protein</fullName>
    </submittedName>
</protein>
<dbReference type="RefSeq" id="XP_009264863.1">
    <property type="nucleotide sequence ID" value="XM_009266588.1"/>
</dbReference>
<keyword evidence="3" id="KW-1185">Reference proteome</keyword>
<dbReference type="EMBL" id="CP003524">
    <property type="protein sequence ID" value="AFN83366.1"/>
    <property type="molecule type" value="Genomic_DNA"/>
</dbReference>
<organism evidence="2 3">
    <name type="scientific">Encephalitozoon romaleae (strain SJ-2008)</name>
    <name type="common">Microsporidian parasite</name>
    <dbReference type="NCBI Taxonomy" id="1178016"/>
    <lineage>
        <taxon>Eukaryota</taxon>
        <taxon>Fungi</taxon>
        <taxon>Fungi incertae sedis</taxon>
        <taxon>Microsporidia</taxon>
        <taxon>Unikaryonidae</taxon>
        <taxon>Encephalitozoon</taxon>
    </lineage>
</organism>
<dbReference type="AlphaFoldDB" id="I6ZUJ6"/>
<proteinExistence type="predicted"/>